<feature type="region of interest" description="Disordered" evidence="1">
    <location>
        <begin position="138"/>
        <end position="158"/>
    </location>
</feature>
<feature type="compositionally biased region" description="Low complexity" evidence="1">
    <location>
        <begin position="308"/>
        <end position="320"/>
    </location>
</feature>
<accession>A0A067P3A8</accession>
<dbReference type="HOGENOM" id="CLU_826713_0_0_1"/>
<reference evidence="3" key="1">
    <citation type="journal article" date="2014" name="Proc. Natl. Acad. Sci. U.S.A.">
        <title>Extensive sampling of basidiomycete genomes demonstrates inadequacy of the white-rot/brown-rot paradigm for wood decay fungi.</title>
        <authorList>
            <person name="Riley R."/>
            <person name="Salamov A.A."/>
            <person name="Brown D.W."/>
            <person name="Nagy L.G."/>
            <person name="Floudas D."/>
            <person name="Held B.W."/>
            <person name="Levasseur A."/>
            <person name="Lombard V."/>
            <person name="Morin E."/>
            <person name="Otillar R."/>
            <person name="Lindquist E.A."/>
            <person name="Sun H."/>
            <person name="LaButti K.M."/>
            <person name="Schmutz J."/>
            <person name="Jabbour D."/>
            <person name="Luo H."/>
            <person name="Baker S.E."/>
            <person name="Pisabarro A.G."/>
            <person name="Walton J.D."/>
            <person name="Blanchette R.A."/>
            <person name="Henrissat B."/>
            <person name="Martin F."/>
            <person name="Cullen D."/>
            <person name="Hibbett D.S."/>
            <person name="Grigoriev I.V."/>
        </authorList>
    </citation>
    <scope>NUCLEOTIDE SEQUENCE [LARGE SCALE GENOMIC DNA]</scope>
    <source>
        <strain evidence="3">PC15</strain>
    </source>
</reference>
<organism evidence="2 3">
    <name type="scientific">Pleurotus ostreatus (strain PC15)</name>
    <name type="common">Oyster mushroom</name>
    <dbReference type="NCBI Taxonomy" id="1137138"/>
    <lineage>
        <taxon>Eukaryota</taxon>
        <taxon>Fungi</taxon>
        <taxon>Dikarya</taxon>
        <taxon>Basidiomycota</taxon>
        <taxon>Agaricomycotina</taxon>
        <taxon>Agaricomycetes</taxon>
        <taxon>Agaricomycetidae</taxon>
        <taxon>Agaricales</taxon>
        <taxon>Pleurotineae</taxon>
        <taxon>Pleurotaceae</taxon>
        <taxon>Pleurotus</taxon>
    </lineage>
</organism>
<gene>
    <name evidence="2" type="ORF">PLEOSDRAFT_1099701</name>
</gene>
<feature type="compositionally biased region" description="Polar residues" evidence="1">
    <location>
        <begin position="27"/>
        <end position="47"/>
    </location>
</feature>
<dbReference type="OrthoDB" id="2992477at2759"/>
<evidence type="ECO:0000313" key="3">
    <source>
        <dbReference type="Proteomes" id="UP000027073"/>
    </source>
</evidence>
<dbReference type="VEuPathDB" id="FungiDB:PLEOSDRAFT_1099701"/>
<name>A0A067P3A8_PLEO1</name>
<evidence type="ECO:0000313" key="2">
    <source>
        <dbReference type="EMBL" id="KDQ33740.1"/>
    </source>
</evidence>
<feature type="region of interest" description="Disordered" evidence="1">
    <location>
        <begin position="307"/>
        <end position="336"/>
    </location>
</feature>
<dbReference type="AlphaFoldDB" id="A0A067P3A8"/>
<feature type="region of interest" description="Disordered" evidence="1">
    <location>
        <begin position="237"/>
        <end position="280"/>
    </location>
</feature>
<dbReference type="EMBL" id="KL198004">
    <property type="protein sequence ID" value="KDQ33740.1"/>
    <property type="molecule type" value="Genomic_DNA"/>
</dbReference>
<feature type="region of interest" description="Disordered" evidence="1">
    <location>
        <begin position="1"/>
        <end position="51"/>
    </location>
</feature>
<dbReference type="InParanoid" id="A0A067P3A8"/>
<proteinExistence type="predicted"/>
<sequence length="336" mass="37139">MKRRGRPPKASKKNISGLRNQPRALASDSSLSVSRNASPASIPNSVPESDLGDQVVVHGDVFQVRFESLRVAWEDEEQEYYSDDDDDIEDADDIWDHEDLTPGIVEVIERKDEQDGEWLPSHLRWALLRKTARPTEYMKGPDVMSKSKRTQRRHRKANVGQTKLDAYLGTGDGIAALANKISCKTAKHVSIPIPENTVILNSRSPILAPEPYGKRPAPLRTRSRRLSGFADIPDALLLLPPTSEDPRNSIPRSPDDSEMPGASSQIPPSKPVASGPDSETLQTLWAQTYEHQTQISSIQDTLARIEGLLLTPRPTTPKTTPDSELRGTEASQHAPS</sequence>
<feature type="compositionally biased region" description="Basic residues" evidence="1">
    <location>
        <begin position="1"/>
        <end position="12"/>
    </location>
</feature>
<evidence type="ECO:0000256" key="1">
    <source>
        <dbReference type="SAM" id="MobiDB-lite"/>
    </source>
</evidence>
<dbReference type="Proteomes" id="UP000027073">
    <property type="component" value="Unassembled WGS sequence"/>
</dbReference>
<feature type="compositionally biased region" description="Basic residues" evidence="1">
    <location>
        <begin position="146"/>
        <end position="157"/>
    </location>
</feature>
<protein>
    <submittedName>
        <fullName evidence="2">Uncharacterized protein</fullName>
    </submittedName>
</protein>